<dbReference type="OrthoDB" id="32523at2"/>
<dbReference type="PANTHER" id="PTHR42756">
    <property type="entry name" value="TRANSCRIPTIONAL REGULATOR, MARR"/>
    <property type="match status" value="1"/>
</dbReference>
<accession>A0A0W0Y395</accession>
<dbReference type="STRING" id="45073.Lqui_0296"/>
<dbReference type="PRINTS" id="PR00598">
    <property type="entry name" value="HTHMARR"/>
</dbReference>
<dbReference type="PROSITE" id="PS50995">
    <property type="entry name" value="HTH_MARR_2"/>
    <property type="match status" value="1"/>
</dbReference>
<evidence type="ECO:0000259" key="4">
    <source>
        <dbReference type="PROSITE" id="PS50995"/>
    </source>
</evidence>
<comment type="caution">
    <text evidence="5">The sequence shown here is derived from an EMBL/GenBank/DDBJ whole genome shotgun (WGS) entry which is preliminary data.</text>
</comment>
<feature type="domain" description="HTH marR-type" evidence="4">
    <location>
        <begin position="1"/>
        <end position="138"/>
    </location>
</feature>
<dbReference type="Proteomes" id="UP000054618">
    <property type="component" value="Unassembled WGS sequence"/>
</dbReference>
<dbReference type="GO" id="GO:0003700">
    <property type="term" value="F:DNA-binding transcription factor activity"/>
    <property type="evidence" value="ECO:0007669"/>
    <property type="project" value="InterPro"/>
</dbReference>
<dbReference type="PATRIC" id="fig|45073.5.peg.315"/>
<evidence type="ECO:0000256" key="2">
    <source>
        <dbReference type="ARBA" id="ARBA00023125"/>
    </source>
</evidence>
<keyword evidence="3" id="KW-0804">Transcription</keyword>
<gene>
    <name evidence="5" type="ORF">Lqui_0296</name>
</gene>
<dbReference type="EMBL" id="LNYS01000006">
    <property type="protein sequence ID" value="KTD51452.1"/>
    <property type="molecule type" value="Genomic_DNA"/>
</dbReference>
<dbReference type="PANTHER" id="PTHR42756:SF1">
    <property type="entry name" value="TRANSCRIPTIONAL REPRESSOR OF EMRAB OPERON"/>
    <property type="match status" value="1"/>
</dbReference>
<dbReference type="Pfam" id="PF01047">
    <property type="entry name" value="MarR"/>
    <property type="match status" value="1"/>
</dbReference>
<proteinExistence type="predicted"/>
<keyword evidence="2" id="KW-0238">DNA-binding</keyword>
<evidence type="ECO:0000256" key="1">
    <source>
        <dbReference type="ARBA" id="ARBA00023015"/>
    </source>
</evidence>
<dbReference type="SUPFAM" id="SSF46785">
    <property type="entry name" value="Winged helix' DNA-binding domain"/>
    <property type="match status" value="1"/>
</dbReference>
<dbReference type="InterPro" id="IPR036388">
    <property type="entry name" value="WH-like_DNA-bd_sf"/>
</dbReference>
<evidence type="ECO:0000256" key="3">
    <source>
        <dbReference type="ARBA" id="ARBA00023163"/>
    </source>
</evidence>
<sequence>MTFNLNEHTGVLIKKAARLFERVSNLNLEELGVTYSQTIFLVRLWERDGQTQMELTKSAGLKQPTVVGILDKMERDQLITRVRSESDKRCYHFFLTEKAKYACRKLETQGMLMQNLSTGNLSDKEVSKLNENLLSIIENLERFIENIRGES</sequence>
<keyword evidence="1" id="KW-0805">Transcription regulation</keyword>
<organism evidence="5 6">
    <name type="scientific">Legionella quinlivanii</name>
    <dbReference type="NCBI Taxonomy" id="45073"/>
    <lineage>
        <taxon>Bacteria</taxon>
        <taxon>Pseudomonadati</taxon>
        <taxon>Pseudomonadota</taxon>
        <taxon>Gammaproteobacteria</taxon>
        <taxon>Legionellales</taxon>
        <taxon>Legionellaceae</taxon>
        <taxon>Legionella</taxon>
    </lineage>
</organism>
<dbReference type="Gene3D" id="1.10.10.10">
    <property type="entry name" value="Winged helix-like DNA-binding domain superfamily/Winged helix DNA-binding domain"/>
    <property type="match status" value="1"/>
</dbReference>
<evidence type="ECO:0000313" key="6">
    <source>
        <dbReference type="Proteomes" id="UP000054618"/>
    </source>
</evidence>
<dbReference type="InterPro" id="IPR036390">
    <property type="entry name" value="WH_DNA-bd_sf"/>
</dbReference>
<protein>
    <submittedName>
        <fullName evidence="5">MarR family transporter transcriptional regulator</fullName>
    </submittedName>
</protein>
<dbReference type="GO" id="GO:0003677">
    <property type="term" value="F:DNA binding"/>
    <property type="evidence" value="ECO:0007669"/>
    <property type="project" value="UniProtKB-KW"/>
</dbReference>
<dbReference type="RefSeq" id="WP_058506431.1">
    <property type="nucleotide sequence ID" value="NZ_CAAAIK010000034.1"/>
</dbReference>
<dbReference type="AlphaFoldDB" id="A0A0W0Y395"/>
<dbReference type="InterPro" id="IPR000835">
    <property type="entry name" value="HTH_MarR-typ"/>
</dbReference>
<reference evidence="5 6" key="1">
    <citation type="submission" date="2015-11" db="EMBL/GenBank/DDBJ databases">
        <title>Genomic analysis of 38 Legionella species identifies large and diverse effector repertoires.</title>
        <authorList>
            <person name="Burstein D."/>
            <person name="Amaro F."/>
            <person name="Zusman T."/>
            <person name="Lifshitz Z."/>
            <person name="Cohen O."/>
            <person name="Gilbert J.A."/>
            <person name="Pupko T."/>
            <person name="Shuman H.A."/>
            <person name="Segal G."/>
        </authorList>
    </citation>
    <scope>NUCLEOTIDE SEQUENCE [LARGE SCALE GENOMIC DNA]</scope>
    <source>
        <strain evidence="5 6">CDC#1442-AUS-E</strain>
    </source>
</reference>
<keyword evidence="6" id="KW-1185">Reference proteome</keyword>
<name>A0A0W0Y395_9GAMM</name>
<evidence type="ECO:0000313" key="5">
    <source>
        <dbReference type="EMBL" id="KTD51452.1"/>
    </source>
</evidence>
<dbReference type="SMART" id="SM00347">
    <property type="entry name" value="HTH_MARR"/>
    <property type="match status" value="1"/>
</dbReference>